<evidence type="ECO:0000256" key="5">
    <source>
        <dbReference type="SAM" id="SignalP"/>
    </source>
</evidence>
<accession>A0A420BG77</accession>
<evidence type="ECO:0000313" key="7">
    <source>
        <dbReference type="EMBL" id="RKE55687.1"/>
    </source>
</evidence>
<evidence type="ECO:0000259" key="6">
    <source>
        <dbReference type="PROSITE" id="PS51352"/>
    </source>
</evidence>
<dbReference type="PROSITE" id="PS51352">
    <property type="entry name" value="THIOREDOXIN_2"/>
    <property type="match status" value="1"/>
</dbReference>
<dbReference type="PANTHER" id="PTHR42852:SF6">
    <property type="entry name" value="THIOL:DISULFIDE INTERCHANGE PROTEIN DSBE"/>
    <property type="match status" value="1"/>
</dbReference>
<protein>
    <submittedName>
        <fullName evidence="7">Peroxiredoxin</fullName>
    </submittedName>
</protein>
<keyword evidence="5" id="KW-0732">Signal</keyword>
<evidence type="ECO:0000256" key="1">
    <source>
        <dbReference type="ARBA" id="ARBA00004196"/>
    </source>
</evidence>
<dbReference type="CDD" id="cd02966">
    <property type="entry name" value="TlpA_like_family"/>
    <property type="match status" value="1"/>
</dbReference>
<reference evidence="7 8" key="1">
    <citation type="submission" date="2018-09" db="EMBL/GenBank/DDBJ databases">
        <title>Genomic Encyclopedia of Type Strains, Phase III (KMG-III): the genomes of soil and plant-associated and newly described type strains.</title>
        <authorList>
            <person name="Whitman W."/>
        </authorList>
    </citation>
    <scope>NUCLEOTIDE SEQUENCE [LARGE SCALE GENOMIC DNA]</scope>
    <source>
        <strain evidence="7 8">CECT 7938</strain>
    </source>
</reference>
<dbReference type="PANTHER" id="PTHR42852">
    <property type="entry name" value="THIOL:DISULFIDE INTERCHANGE PROTEIN DSBE"/>
    <property type="match status" value="1"/>
</dbReference>
<feature type="signal peptide" evidence="5">
    <location>
        <begin position="1"/>
        <end position="20"/>
    </location>
</feature>
<comment type="caution">
    <text evidence="7">The sequence shown here is derived from an EMBL/GenBank/DDBJ whole genome shotgun (WGS) entry which is preliminary data.</text>
</comment>
<keyword evidence="2" id="KW-0201">Cytochrome c-type biogenesis</keyword>
<dbReference type="InterPro" id="IPR013766">
    <property type="entry name" value="Thioredoxin_domain"/>
</dbReference>
<dbReference type="Gene3D" id="3.40.30.10">
    <property type="entry name" value="Glutaredoxin"/>
    <property type="match status" value="1"/>
</dbReference>
<dbReference type="InterPro" id="IPR017937">
    <property type="entry name" value="Thioredoxin_CS"/>
</dbReference>
<dbReference type="GO" id="GO:0016209">
    <property type="term" value="F:antioxidant activity"/>
    <property type="evidence" value="ECO:0007669"/>
    <property type="project" value="InterPro"/>
</dbReference>
<dbReference type="RefSeq" id="WP_120257448.1">
    <property type="nucleotide sequence ID" value="NZ_RAPY01000001.1"/>
</dbReference>
<evidence type="ECO:0000256" key="3">
    <source>
        <dbReference type="ARBA" id="ARBA00023157"/>
    </source>
</evidence>
<name>A0A420BG77_SPHD1</name>
<evidence type="ECO:0000313" key="8">
    <source>
        <dbReference type="Proteomes" id="UP000286246"/>
    </source>
</evidence>
<dbReference type="InterPro" id="IPR050553">
    <property type="entry name" value="Thioredoxin_ResA/DsbE_sf"/>
</dbReference>
<dbReference type="Pfam" id="PF00578">
    <property type="entry name" value="AhpC-TSA"/>
    <property type="match status" value="1"/>
</dbReference>
<dbReference type="OrthoDB" id="750178at2"/>
<dbReference type="InterPro" id="IPR036249">
    <property type="entry name" value="Thioredoxin-like_sf"/>
</dbReference>
<dbReference type="Proteomes" id="UP000286246">
    <property type="component" value="Unassembled WGS sequence"/>
</dbReference>
<dbReference type="Pfam" id="PF14289">
    <property type="entry name" value="DUF4369"/>
    <property type="match status" value="1"/>
</dbReference>
<dbReference type="GO" id="GO:0030313">
    <property type="term" value="C:cell envelope"/>
    <property type="evidence" value="ECO:0007669"/>
    <property type="project" value="UniProtKB-SubCell"/>
</dbReference>
<feature type="domain" description="Thioredoxin" evidence="6">
    <location>
        <begin position="239"/>
        <end position="382"/>
    </location>
</feature>
<gene>
    <name evidence="7" type="ORF">DFQ12_0523</name>
</gene>
<dbReference type="PROSITE" id="PS00194">
    <property type="entry name" value="THIOREDOXIN_1"/>
    <property type="match status" value="1"/>
</dbReference>
<organism evidence="7 8">
    <name type="scientific">Sphingobacterium detergens</name>
    <dbReference type="NCBI Taxonomy" id="1145106"/>
    <lineage>
        <taxon>Bacteria</taxon>
        <taxon>Pseudomonadati</taxon>
        <taxon>Bacteroidota</taxon>
        <taxon>Sphingobacteriia</taxon>
        <taxon>Sphingobacteriales</taxon>
        <taxon>Sphingobacteriaceae</taxon>
        <taxon>Sphingobacterium</taxon>
    </lineage>
</organism>
<dbReference type="AlphaFoldDB" id="A0A420BG77"/>
<dbReference type="EMBL" id="RAPY01000001">
    <property type="protein sequence ID" value="RKE55687.1"/>
    <property type="molecule type" value="Genomic_DNA"/>
</dbReference>
<evidence type="ECO:0000256" key="2">
    <source>
        <dbReference type="ARBA" id="ARBA00022748"/>
    </source>
</evidence>
<dbReference type="SUPFAM" id="SSF52833">
    <property type="entry name" value="Thioredoxin-like"/>
    <property type="match status" value="1"/>
</dbReference>
<proteinExistence type="predicted"/>
<sequence length="384" mass="43115">MRTFLLCLSIFLLFPILTFAQNNYVITGKVDELKDGSRLFLVYNSDGVSFVDSTETKGGHFTFRGELAYPVYSALYLHKNPYATKLQPREKLDYFRFYLEAAQIGMNAKDSLKNIVLNGSKLNTENAELLAMKKVVDNKFDALNKEFAKLPPEQQKDSIIFAQFVAREMNLMDENYSAYLDFAKSHPDSYLSVIGLSFVAGQEKFYASAKSAFGGLSSRLKESPLGKVIPLQLEAQSKTKVGQQAPDLTLKNPEGKAIKISDFLGKYLLIDFWASWCGPCRAENPNLVKAYQKYHDKGFEILGISLDDAARKDAWIDAIKGDSLLWTQVSDLKGWDSYAAKIYGINAIPASFLLDPEGKIIARNLRAEDLQNMLKRIFADLPTP</sequence>
<comment type="subcellular location">
    <subcellularLocation>
        <location evidence="1">Cell envelope</location>
    </subcellularLocation>
</comment>
<evidence type="ECO:0000256" key="4">
    <source>
        <dbReference type="ARBA" id="ARBA00023284"/>
    </source>
</evidence>
<dbReference type="GO" id="GO:0017004">
    <property type="term" value="P:cytochrome complex assembly"/>
    <property type="evidence" value="ECO:0007669"/>
    <property type="project" value="UniProtKB-KW"/>
</dbReference>
<keyword evidence="8" id="KW-1185">Reference proteome</keyword>
<feature type="chain" id="PRO_5018991950" evidence="5">
    <location>
        <begin position="21"/>
        <end position="384"/>
    </location>
</feature>
<keyword evidence="4" id="KW-0676">Redox-active center</keyword>
<dbReference type="InterPro" id="IPR000866">
    <property type="entry name" value="AhpC/TSA"/>
</dbReference>
<keyword evidence="3" id="KW-1015">Disulfide bond</keyword>
<dbReference type="GO" id="GO:0016491">
    <property type="term" value="F:oxidoreductase activity"/>
    <property type="evidence" value="ECO:0007669"/>
    <property type="project" value="InterPro"/>
</dbReference>
<dbReference type="InterPro" id="IPR025380">
    <property type="entry name" value="DUF4369"/>
</dbReference>